<name>A0A9J5ZN19_SOLCO</name>
<evidence type="ECO:0000313" key="1">
    <source>
        <dbReference type="EMBL" id="KAG5613565.1"/>
    </source>
</evidence>
<keyword evidence="2" id="KW-1185">Reference proteome</keyword>
<dbReference type="AlphaFoldDB" id="A0A9J5ZN19"/>
<accession>A0A9J5ZN19</accession>
<protein>
    <submittedName>
        <fullName evidence="1">Uncharacterized protein</fullName>
    </submittedName>
</protein>
<dbReference type="Proteomes" id="UP000824120">
    <property type="component" value="Chromosome 4"/>
</dbReference>
<dbReference type="OrthoDB" id="1873983at2759"/>
<dbReference type="PANTHER" id="PTHR36316">
    <property type="entry name" value="OS06G0213900 PROTEIN"/>
    <property type="match status" value="1"/>
</dbReference>
<evidence type="ECO:0000313" key="2">
    <source>
        <dbReference type="Proteomes" id="UP000824120"/>
    </source>
</evidence>
<dbReference type="EMBL" id="JACXVP010000004">
    <property type="protein sequence ID" value="KAG5613565.1"/>
    <property type="molecule type" value="Genomic_DNA"/>
</dbReference>
<organism evidence="1 2">
    <name type="scientific">Solanum commersonii</name>
    <name type="common">Commerson's wild potato</name>
    <name type="synonym">Commerson's nightshade</name>
    <dbReference type="NCBI Taxonomy" id="4109"/>
    <lineage>
        <taxon>Eukaryota</taxon>
        <taxon>Viridiplantae</taxon>
        <taxon>Streptophyta</taxon>
        <taxon>Embryophyta</taxon>
        <taxon>Tracheophyta</taxon>
        <taxon>Spermatophyta</taxon>
        <taxon>Magnoliopsida</taxon>
        <taxon>eudicotyledons</taxon>
        <taxon>Gunneridae</taxon>
        <taxon>Pentapetalae</taxon>
        <taxon>asterids</taxon>
        <taxon>lamiids</taxon>
        <taxon>Solanales</taxon>
        <taxon>Solanaceae</taxon>
        <taxon>Solanoideae</taxon>
        <taxon>Solaneae</taxon>
        <taxon>Solanum</taxon>
    </lineage>
</organism>
<proteinExistence type="predicted"/>
<gene>
    <name evidence="1" type="ORF">H5410_024846</name>
</gene>
<dbReference type="PANTHER" id="PTHR36316:SF1">
    <property type="entry name" value="OS06G0213900 PROTEIN"/>
    <property type="match status" value="1"/>
</dbReference>
<sequence>MAIPAPPSSSAPSGGYQNPKRSLGFFANAMKRKDSFLQFFAMTGILLLSVRSLGQKYRINNLEEDNAALKEEQEGLVHRMNNIKQSLLAEAASEPTGAFVSRLRRLFGCPILAELIVSAHVWKKLLYWFGISRVPGEWDFELSWAAAYAKEKSGREVYRMLLAAAIYHLWMERIKGTLESSSNNKE</sequence>
<comment type="caution">
    <text evidence="1">The sequence shown here is derived from an EMBL/GenBank/DDBJ whole genome shotgun (WGS) entry which is preliminary data.</text>
</comment>
<reference evidence="1 2" key="1">
    <citation type="submission" date="2020-09" db="EMBL/GenBank/DDBJ databases">
        <title>De no assembly of potato wild relative species, Solanum commersonii.</title>
        <authorList>
            <person name="Cho K."/>
        </authorList>
    </citation>
    <scope>NUCLEOTIDE SEQUENCE [LARGE SCALE GENOMIC DNA]</scope>
    <source>
        <strain evidence="1">LZ3.2</strain>
        <tissue evidence="1">Leaf</tissue>
    </source>
</reference>